<gene>
    <name evidence="2" type="ORF">CEUSTIGMA_g3245.t1</name>
</gene>
<feature type="compositionally biased region" description="Low complexity" evidence="1">
    <location>
        <begin position="173"/>
        <end position="189"/>
    </location>
</feature>
<sequence>MSTATRFLSPQNRGLYRDVRKHADSKTMDTLMSLPGAEYLYSEYDLGIIAEILTTAEYNAQLLVKKGKGNGDITLQRLLKAYEVVLPKYQVKPQEDIYYYRFLLKLSLDPEPNWWAKFYREAQGYLSAQLPRPSSPSKHGSLHSLSTFHPDTVPELDTWRGRGSSNSRTNNLGTAAGTAAADASGRRNSAGGGGAGVGGVAAAGSAVLRAANAGTPTNLRRPANQRTFLNPASEDVTALALNAVLSARAAIGQHSVGSDAYHASQNMGGGNKFTRSAVPTVRMVEKRFGTWGGGTDDDVSEGGDSEAEAYADFQCTARSFRTWREQTIVLKESREAREAAVQNWNIALAFWEVNLAKRLFHSWATHKHRVLSAAVEKWTALGLSTYFRRWHEVASYLKVAGVMSGQHSVRRVKRKCLQWWRQYTILRDAKNSNMSKALMLWTGNTKESVFRSWLMSTQHAIAADLHADSYYSLQACGKLLRLWQSAAARMRQLKLAGGVIRSAHASRLITHALTAWQLNNKIKSTMRVAIASWTHSSLRRSWNAWSELLAEGGRHKKMMEKALFWWTHRCLREAWGSWKLLVQDSHDKLACADEHFIASQSLRLRRVFLLEWKVWADEQVQKNQRLYAVRELLYKTKQWRSLKAWRALTVRRRMDLAAFDILMRREVRRLTITAAQCLYKVAHDQSRAEDAAGSIERSLAVRVMRHWSTLTRFKLLRAERRGSALQQAQHKRKSRLFHAFRLVIAVRSEQKRLVEFSRERKTESLRHLGFVTLRGYALQGRMKRKKLLAAMQHWQRSVKFRIAKAWLGRLVHGRSKRWRWNSAVLHSRTRVLQNCMAVWLETWQIGQIKLDRALNYRQATEDAHAIQLLHAWRAVTTASGAKQNKLRRAVAFWIGQRLAIGFYSWHAWKEMSMIEQAKMKAALLMWLRKTLTKTFAWWKDHAANKILRHRKSRAYLSLLLSRVAAFSLFMLRANAQRKHKSRACRVHRLRRVLSTAFHGWLMRTVLKGELMVCMQNVLRQILGLTLNLSFSAWRSYVMLRHDKRRKAGRALGHWLRSSLRHTFNTLRWYHLSHQMGRALALKYRYSMGVKALMAWHEVASYQIGCKTKILLLWNRTDLKRLQEGWTSWIEWVQLKRAEQLGHTLAVTALINRLLLKAWNSWIAHHANVLKARWVTLHMLNMRMASAFNAWVAQVMAKREILERMEGIIARMQNQALNKAFNNFLFNVENKYKKRAARAHYFENRVRLMFKAWRVGSKLDKALAWWMDNTLRTSFMHWLSLVKYKENLHLTLQRVAKKWLNLSMSSAFHTWRSKVEEVKHRREMALRGILHWQHRHLSAAFGGWRDYMLWIRHMEQIALTIMYRLSHSLILRSFNSWRYFMALRMNGHMADRHAVVKLYQKCFLPWADRSRRVADAKERAEELFSSICNQRASTTLSGVFAKWRSAAKQSAKLRLVLQLVMGKYLELAFYGWSEIAADKVQRRKDFTRLQATLAEKPQLEERCLYSALRWAAWPKSLAFYTWLSIVRESQELSVKAAMAVLSFTGHTLRKSWIAWCGYTTDQVIKRHKLRRALLMLGGLRKVQCLYWWLALTQYLRHMRSSFETIQAKGNARRKRTVWSVWCSRVQYARVARKAIAMLAYRTKLEVLIQWRKSAVTKKENRAKVFCVVSKILNRTLALAIQTWKDWTKSKQKTRPKKLQVVSRLRNLVLFRAWSAWKSFTEEKLYIKYKLAVVIEMWTNRTLAKSFNKWVDMWQERCKGTLALVHFYGGLLDKSWLSWRQFVEFAELEKGDGAKKKLIFSRVMTFWRAFAVRSIKSRSYMIRLYQRKALQGWYSNVLRKQHQRAFLLHAAQNIMFGMLARTFLAWLAFVSERHAKQVVFAQKQRALSEALKFGERVRLRQNAELTAAVFQAWRFKVGIFRKVSMRFASVTNRMVQSFFGAWRLLVMELRAHLHIAIRHHNSRLVGKVFSLWNQWASVMHKVTLEHAEISEEHRYFTYVGKAMHAWSKAVHLGMLQRAALVKVMESNMLTENQALLRQAMEAWGHMRQRRIDLASMVDMASMQRRFRIMASVLDVWRSYTVAMRRDLDPGSPFLAPRSPQDDRNLIRHVASSLVGGKKIESSSDGSSRVSADLDFDSPEARHQREVSTRRSAYFRIASPERAQRFGLGGPSGPPSTVMSLSTTAAGMAQDPHAGLRAAAGMPGVSFPYHPPRLSQDLEGMLDDHVSLDPIYNYLPHPAASRPVQSSGAMSPQQPGPSQLGGSSHYGMNWASEMYNTVGSSVVVRRQQIPLPMMPPAALSGQLEPSFRGFLEVPGMVGSRAQGQALPSPVPFRGLTPSTAGTRPMESSHYRTPSRTGSVSGVPATVDRIQQPTVLDRAAQLQASRSSILARALANADSRR</sequence>
<reference evidence="2 3" key="1">
    <citation type="submission" date="2017-08" db="EMBL/GenBank/DDBJ databases">
        <title>Acidophilic green algal genome provides insights into adaptation to an acidic environment.</title>
        <authorList>
            <person name="Hirooka S."/>
            <person name="Hirose Y."/>
            <person name="Kanesaki Y."/>
            <person name="Higuchi S."/>
            <person name="Fujiwara T."/>
            <person name="Onuma R."/>
            <person name="Era A."/>
            <person name="Ohbayashi R."/>
            <person name="Uzuka A."/>
            <person name="Nozaki H."/>
            <person name="Yoshikawa H."/>
            <person name="Miyagishima S.Y."/>
        </authorList>
    </citation>
    <scope>NUCLEOTIDE SEQUENCE [LARGE SCALE GENOMIC DNA]</scope>
    <source>
        <strain evidence="2 3">NIES-2499</strain>
    </source>
</reference>
<feature type="compositionally biased region" description="Polar residues" evidence="1">
    <location>
        <begin position="135"/>
        <end position="149"/>
    </location>
</feature>
<dbReference type="PANTHER" id="PTHR22028:SF9">
    <property type="entry name" value="SFI1 SPINDLE BODY DOMAIN-CONTAINING PROTEIN"/>
    <property type="match status" value="1"/>
</dbReference>
<dbReference type="InterPro" id="IPR052270">
    <property type="entry name" value="CACF_protein"/>
</dbReference>
<accession>A0A250WYW4</accession>
<dbReference type="PANTHER" id="PTHR22028">
    <property type="entry name" value="SFI1 SPINDLE BODY DOMAIN-CONTAINING PROTEIN-RELATED"/>
    <property type="match status" value="1"/>
</dbReference>
<dbReference type="GO" id="GO:0019902">
    <property type="term" value="F:phosphatase binding"/>
    <property type="evidence" value="ECO:0007669"/>
    <property type="project" value="TreeGrafter"/>
</dbReference>
<comment type="caution">
    <text evidence="2">The sequence shown here is derived from an EMBL/GenBank/DDBJ whole genome shotgun (WGS) entry which is preliminary data.</text>
</comment>
<dbReference type="EMBL" id="BEGY01000014">
    <property type="protein sequence ID" value="GAX75802.1"/>
    <property type="molecule type" value="Genomic_DNA"/>
</dbReference>
<feature type="region of interest" description="Disordered" evidence="1">
    <location>
        <begin position="2334"/>
        <end position="2362"/>
    </location>
</feature>
<organism evidence="2 3">
    <name type="scientific">Chlamydomonas eustigma</name>
    <dbReference type="NCBI Taxonomy" id="1157962"/>
    <lineage>
        <taxon>Eukaryota</taxon>
        <taxon>Viridiplantae</taxon>
        <taxon>Chlorophyta</taxon>
        <taxon>core chlorophytes</taxon>
        <taxon>Chlorophyceae</taxon>
        <taxon>CS clade</taxon>
        <taxon>Chlamydomonadales</taxon>
        <taxon>Chlamydomonadaceae</taxon>
        <taxon>Chlamydomonas</taxon>
    </lineage>
</organism>
<dbReference type="Proteomes" id="UP000232323">
    <property type="component" value="Unassembled WGS sequence"/>
</dbReference>
<keyword evidence="3" id="KW-1185">Reference proteome</keyword>
<feature type="region of interest" description="Disordered" evidence="1">
    <location>
        <begin position="2235"/>
        <end position="2262"/>
    </location>
</feature>
<feature type="compositionally biased region" description="Polar residues" evidence="1">
    <location>
        <begin position="2240"/>
        <end position="2259"/>
    </location>
</feature>
<feature type="compositionally biased region" description="Polar residues" evidence="1">
    <location>
        <begin position="2347"/>
        <end position="2356"/>
    </location>
</feature>
<proteinExistence type="predicted"/>
<evidence type="ECO:0008006" key="4">
    <source>
        <dbReference type="Google" id="ProtNLM"/>
    </source>
</evidence>
<evidence type="ECO:0000313" key="2">
    <source>
        <dbReference type="EMBL" id="GAX75802.1"/>
    </source>
</evidence>
<evidence type="ECO:0000256" key="1">
    <source>
        <dbReference type="SAM" id="MobiDB-lite"/>
    </source>
</evidence>
<dbReference type="OrthoDB" id="550045at2759"/>
<feature type="compositionally biased region" description="Basic and acidic residues" evidence="1">
    <location>
        <begin position="2136"/>
        <end position="2146"/>
    </location>
</feature>
<feature type="region of interest" description="Disordered" evidence="1">
    <location>
        <begin position="2114"/>
        <end position="2146"/>
    </location>
</feature>
<name>A0A250WYW4_9CHLO</name>
<protein>
    <recommendedName>
        <fullName evidence="4">Sfi1 spindle body domain-containing protein</fullName>
    </recommendedName>
</protein>
<feature type="compositionally biased region" description="Polar residues" evidence="1">
    <location>
        <begin position="163"/>
        <end position="172"/>
    </location>
</feature>
<feature type="region of interest" description="Disordered" evidence="1">
    <location>
        <begin position="129"/>
        <end position="196"/>
    </location>
</feature>
<evidence type="ECO:0000313" key="3">
    <source>
        <dbReference type="Proteomes" id="UP000232323"/>
    </source>
</evidence>